<organism evidence="4 5">
    <name type="scientific">Protea cynaroides</name>
    <dbReference type="NCBI Taxonomy" id="273540"/>
    <lineage>
        <taxon>Eukaryota</taxon>
        <taxon>Viridiplantae</taxon>
        <taxon>Streptophyta</taxon>
        <taxon>Embryophyta</taxon>
        <taxon>Tracheophyta</taxon>
        <taxon>Spermatophyta</taxon>
        <taxon>Magnoliopsida</taxon>
        <taxon>Proteales</taxon>
        <taxon>Proteaceae</taxon>
        <taxon>Protea</taxon>
    </lineage>
</organism>
<dbReference type="AlphaFoldDB" id="A0A9Q0KLW3"/>
<evidence type="ECO:0000313" key="4">
    <source>
        <dbReference type="EMBL" id="KAJ4972616.1"/>
    </source>
</evidence>
<evidence type="ECO:0000259" key="3">
    <source>
        <dbReference type="Pfam" id="PF06155"/>
    </source>
</evidence>
<dbReference type="InterPro" id="IPR010376">
    <property type="entry name" value="GBBH-like_N"/>
</dbReference>
<accession>A0A9Q0KLW3</accession>
<dbReference type="InterPro" id="IPR038492">
    <property type="entry name" value="GBBH-like_N_sf"/>
</dbReference>
<dbReference type="GO" id="GO:0046872">
    <property type="term" value="F:metal ion binding"/>
    <property type="evidence" value="ECO:0007669"/>
    <property type="project" value="UniProtKB-KW"/>
</dbReference>
<evidence type="ECO:0000256" key="1">
    <source>
        <dbReference type="ARBA" id="ARBA00022723"/>
    </source>
</evidence>
<name>A0A9Q0KLW3_9MAGN</name>
<dbReference type="EMBL" id="JAMYWD010000004">
    <property type="protein sequence ID" value="KAJ4972616.1"/>
    <property type="molecule type" value="Genomic_DNA"/>
</dbReference>
<proteinExistence type="predicted"/>
<keyword evidence="1" id="KW-0479">Metal-binding</keyword>
<dbReference type="PANTHER" id="PTHR35303">
    <property type="entry name" value="OS02G0197800 PROTEIN"/>
    <property type="match status" value="1"/>
</dbReference>
<comment type="caution">
    <text evidence="4">The sequence shown here is derived from an EMBL/GenBank/DDBJ whole genome shotgun (WGS) entry which is preliminary data.</text>
</comment>
<reference evidence="4" key="1">
    <citation type="journal article" date="2023" name="Plant J.">
        <title>The genome of the king protea, Protea cynaroides.</title>
        <authorList>
            <person name="Chang J."/>
            <person name="Duong T.A."/>
            <person name="Schoeman C."/>
            <person name="Ma X."/>
            <person name="Roodt D."/>
            <person name="Barker N."/>
            <person name="Li Z."/>
            <person name="Van de Peer Y."/>
            <person name="Mizrachi E."/>
        </authorList>
    </citation>
    <scope>NUCLEOTIDE SEQUENCE</scope>
    <source>
        <tissue evidence="4">Young leaves</tissue>
    </source>
</reference>
<dbReference type="Pfam" id="PF06155">
    <property type="entry name" value="GBBH-like_N"/>
    <property type="match status" value="1"/>
</dbReference>
<evidence type="ECO:0000256" key="2">
    <source>
        <dbReference type="ARBA" id="ARBA00023004"/>
    </source>
</evidence>
<dbReference type="Gene3D" id="3.30.2020.30">
    <property type="match status" value="1"/>
</dbReference>
<dbReference type="PANTHER" id="PTHR35303:SF5">
    <property type="entry name" value="OS02G0197800 PROTEIN"/>
    <property type="match status" value="1"/>
</dbReference>
<sequence>MLGALRRTLQSIQTSTKPPRLTKLTLLPPKIVMVEFADRSLFNLSAEFLRTHSPAVDSKIRSVGGEKVIFGRRHVGIMSAEPIGNYGVRIVFDDLHKTGIYTWDYLYYLGSNKFTLMRNYIKTLKKHGLSRDPSRRK</sequence>
<keyword evidence="2" id="KW-0408">Iron</keyword>
<dbReference type="OrthoDB" id="19707at2759"/>
<protein>
    <recommendedName>
        <fullName evidence="3">Gamma-butyrobetaine hydroxylase-like N-terminal domain-containing protein</fullName>
    </recommendedName>
</protein>
<feature type="domain" description="Gamma-butyrobetaine hydroxylase-like N-terminal" evidence="3">
    <location>
        <begin position="31"/>
        <end position="107"/>
    </location>
</feature>
<evidence type="ECO:0000313" key="5">
    <source>
        <dbReference type="Proteomes" id="UP001141806"/>
    </source>
</evidence>
<dbReference type="Proteomes" id="UP001141806">
    <property type="component" value="Unassembled WGS sequence"/>
</dbReference>
<gene>
    <name evidence="4" type="ORF">NE237_005790</name>
</gene>
<keyword evidence="5" id="KW-1185">Reference proteome</keyword>